<gene>
    <name evidence="1" type="ORF">DC094_19225</name>
</gene>
<dbReference type="EMBL" id="QDDL01000011">
    <property type="protein sequence ID" value="PVZ64993.1"/>
    <property type="molecule type" value="Genomic_DNA"/>
</dbReference>
<dbReference type="AlphaFoldDB" id="A0A2V1GWA2"/>
<dbReference type="RefSeq" id="WP_116688748.1">
    <property type="nucleotide sequence ID" value="NZ_CAWNYD010000011.1"/>
</dbReference>
<name>A0A2V1GWA2_9GAMM</name>
<evidence type="ECO:0000313" key="1">
    <source>
        <dbReference type="EMBL" id="PVZ64993.1"/>
    </source>
</evidence>
<comment type="caution">
    <text evidence="1">The sequence shown here is derived from an EMBL/GenBank/DDBJ whole genome shotgun (WGS) entry which is preliminary data.</text>
</comment>
<organism evidence="1 2">
    <name type="scientific">Pelagibaculum spongiae</name>
    <dbReference type="NCBI Taxonomy" id="2080658"/>
    <lineage>
        <taxon>Bacteria</taxon>
        <taxon>Pseudomonadati</taxon>
        <taxon>Pseudomonadota</taxon>
        <taxon>Gammaproteobacteria</taxon>
        <taxon>Oceanospirillales</taxon>
        <taxon>Pelagibaculum</taxon>
    </lineage>
</organism>
<evidence type="ECO:0000313" key="2">
    <source>
        <dbReference type="Proteomes" id="UP000244906"/>
    </source>
</evidence>
<sequence>MIEAVEIVSVKWPGLEAVAELKATASDQSEICVRWRGQSWQTIQLSIWSATSGRITFPGDEPDSRLLLLALDHFFVHFTRYQSILLPMKSLTGKLFAQEIDSSGLSFGIKRSEFYQIPLLWLGQSDVGAKQTYQRFNPELNETLSVEAQGNLLELKADGKLIGSFCLCRSEGGLLTINCDYMNPFRMVSKVLQGCASVFIHAVYLIFPHAMKLQGSFMSLLEKRCGNSTADTCRARKRFFAECYF</sequence>
<protein>
    <submittedName>
        <fullName evidence="1">Uncharacterized protein</fullName>
    </submittedName>
</protein>
<accession>A0A2V1GWA2</accession>
<reference evidence="1 2" key="1">
    <citation type="submission" date="2018-04" db="EMBL/GenBank/DDBJ databases">
        <title>Thalassorhabdus spongiae gen. nov., sp. nov., isolated from a marine sponge in South-West Iceland.</title>
        <authorList>
            <person name="Knobloch S."/>
            <person name="Daussin A."/>
            <person name="Johannsson R."/>
            <person name="Marteinsson V.T."/>
        </authorList>
    </citation>
    <scope>NUCLEOTIDE SEQUENCE [LARGE SCALE GENOMIC DNA]</scope>
    <source>
        <strain evidence="1 2">Hp12</strain>
    </source>
</reference>
<dbReference type="OrthoDB" id="9087497at2"/>
<proteinExistence type="predicted"/>
<dbReference type="Proteomes" id="UP000244906">
    <property type="component" value="Unassembled WGS sequence"/>
</dbReference>
<keyword evidence="2" id="KW-1185">Reference proteome</keyword>